<dbReference type="InterPro" id="IPR050707">
    <property type="entry name" value="HTH_MetabolicPath_Reg"/>
</dbReference>
<evidence type="ECO:0000259" key="4">
    <source>
        <dbReference type="PROSITE" id="PS51077"/>
    </source>
</evidence>
<dbReference type="PANTHER" id="PTHR30136">
    <property type="entry name" value="HELIX-TURN-HELIX TRANSCRIPTIONAL REGULATOR, ICLR FAMILY"/>
    <property type="match status" value="1"/>
</dbReference>
<dbReference type="GO" id="GO:0045892">
    <property type="term" value="P:negative regulation of DNA-templated transcription"/>
    <property type="evidence" value="ECO:0007669"/>
    <property type="project" value="TreeGrafter"/>
</dbReference>
<dbReference type="SUPFAM" id="SSF46785">
    <property type="entry name" value="Winged helix' DNA-binding domain"/>
    <property type="match status" value="1"/>
</dbReference>
<dbReference type="EMBL" id="JAKKDU010000004">
    <property type="protein sequence ID" value="MCF7567560.1"/>
    <property type="molecule type" value="Genomic_DNA"/>
</dbReference>
<dbReference type="PANTHER" id="PTHR30136:SF7">
    <property type="entry name" value="HTH-TYPE TRANSCRIPTIONAL REGULATOR KDGR-RELATED"/>
    <property type="match status" value="1"/>
</dbReference>
<evidence type="ECO:0000313" key="6">
    <source>
        <dbReference type="EMBL" id="MCF7567560.1"/>
    </source>
</evidence>
<evidence type="ECO:0000259" key="5">
    <source>
        <dbReference type="PROSITE" id="PS51078"/>
    </source>
</evidence>
<dbReference type="Gene3D" id="3.30.450.40">
    <property type="match status" value="1"/>
</dbReference>
<dbReference type="SMART" id="SM00346">
    <property type="entry name" value="HTH_ICLR"/>
    <property type="match status" value="1"/>
</dbReference>
<organism evidence="6 7">
    <name type="scientific">Wocania arenilitoris</name>
    <dbReference type="NCBI Taxonomy" id="2044858"/>
    <lineage>
        <taxon>Bacteria</taxon>
        <taxon>Pseudomonadati</taxon>
        <taxon>Bacteroidota</taxon>
        <taxon>Flavobacteriia</taxon>
        <taxon>Flavobacteriales</taxon>
        <taxon>Flavobacteriaceae</taxon>
        <taxon>Wocania</taxon>
    </lineage>
</organism>
<dbReference type="RefSeq" id="WP_237238909.1">
    <property type="nucleotide sequence ID" value="NZ_JAKKDU010000004.1"/>
</dbReference>
<sequence>MTAKTTSYAAPALDRGLDILEYLSLEGVPLTQLEIAQGINKKSSEIYRMLMRLEERGYIIRGSNAGKYRLSLKMYELSHRHTPFEELKRAAHYPMQLLAEKIRESCHLSIMQENQLLVISQASSPNPVSLSIEEGRRFPLSMTTSGKVLLSCLSLEARKNILERDIHYKKWNKAQKEDINKEINEAKEKGYLFAESELTGGVTDIAIPIGSKGSEVSSILGVSMFSSNLEKKINLEDIINALKDTQKKINSLIGL</sequence>
<dbReference type="AlphaFoldDB" id="A0AAE3ELF7"/>
<dbReference type="InterPro" id="IPR014757">
    <property type="entry name" value="Tscrpt_reg_IclR_C"/>
</dbReference>
<dbReference type="Proteomes" id="UP001199795">
    <property type="component" value="Unassembled WGS sequence"/>
</dbReference>
<gene>
    <name evidence="6" type="ORF">L3X37_04165</name>
</gene>
<evidence type="ECO:0000256" key="3">
    <source>
        <dbReference type="ARBA" id="ARBA00023163"/>
    </source>
</evidence>
<accession>A0AAE3ELF7</accession>
<keyword evidence="7" id="KW-1185">Reference proteome</keyword>
<comment type="caution">
    <text evidence="6">The sequence shown here is derived from an EMBL/GenBank/DDBJ whole genome shotgun (WGS) entry which is preliminary data.</text>
</comment>
<feature type="domain" description="HTH iclR-type" evidence="4">
    <location>
        <begin position="10"/>
        <end position="72"/>
    </location>
</feature>
<dbReference type="Gene3D" id="1.10.10.10">
    <property type="entry name" value="Winged helix-like DNA-binding domain superfamily/Winged helix DNA-binding domain"/>
    <property type="match status" value="1"/>
</dbReference>
<evidence type="ECO:0000256" key="2">
    <source>
        <dbReference type="ARBA" id="ARBA00023125"/>
    </source>
</evidence>
<feature type="domain" description="IclR-ED" evidence="5">
    <location>
        <begin position="73"/>
        <end position="255"/>
    </location>
</feature>
<dbReference type="InterPro" id="IPR005471">
    <property type="entry name" value="Tscrpt_reg_IclR_N"/>
</dbReference>
<dbReference type="Pfam" id="PF01614">
    <property type="entry name" value="IclR_C"/>
    <property type="match status" value="1"/>
</dbReference>
<dbReference type="InterPro" id="IPR036388">
    <property type="entry name" value="WH-like_DNA-bd_sf"/>
</dbReference>
<dbReference type="SUPFAM" id="SSF55781">
    <property type="entry name" value="GAF domain-like"/>
    <property type="match status" value="1"/>
</dbReference>
<name>A0AAE3ELF7_9FLAO</name>
<keyword evidence="1" id="KW-0805">Transcription regulation</keyword>
<dbReference type="PROSITE" id="PS51078">
    <property type="entry name" value="ICLR_ED"/>
    <property type="match status" value="1"/>
</dbReference>
<protein>
    <submittedName>
        <fullName evidence="6">IclR family transcriptional regulator</fullName>
    </submittedName>
</protein>
<dbReference type="Pfam" id="PF09339">
    <property type="entry name" value="HTH_IclR"/>
    <property type="match status" value="1"/>
</dbReference>
<evidence type="ECO:0000256" key="1">
    <source>
        <dbReference type="ARBA" id="ARBA00023015"/>
    </source>
</evidence>
<dbReference type="GO" id="GO:0003700">
    <property type="term" value="F:DNA-binding transcription factor activity"/>
    <property type="evidence" value="ECO:0007669"/>
    <property type="project" value="TreeGrafter"/>
</dbReference>
<keyword evidence="3" id="KW-0804">Transcription</keyword>
<dbReference type="PROSITE" id="PS51077">
    <property type="entry name" value="HTH_ICLR"/>
    <property type="match status" value="1"/>
</dbReference>
<dbReference type="InterPro" id="IPR036390">
    <property type="entry name" value="WH_DNA-bd_sf"/>
</dbReference>
<keyword evidence="2" id="KW-0238">DNA-binding</keyword>
<reference evidence="6" key="1">
    <citation type="submission" date="2022-01" db="EMBL/GenBank/DDBJ databases">
        <title>Draft genome sequence of Sabulilitoribacter arenilitoris KCTC 52401.</title>
        <authorList>
            <person name="Oh J.-S."/>
        </authorList>
    </citation>
    <scope>NUCLEOTIDE SEQUENCE</scope>
    <source>
        <strain evidence="6">HMF6543</strain>
    </source>
</reference>
<proteinExistence type="predicted"/>
<dbReference type="GO" id="GO:0003677">
    <property type="term" value="F:DNA binding"/>
    <property type="evidence" value="ECO:0007669"/>
    <property type="project" value="UniProtKB-KW"/>
</dbReference>
<dbReference type="InterPro" id="IPR029016">
    <property type="entry name" value="GAF-like_dom_sf"/>
</dbReference>
<evidence type="ECO:0000313" key="7">
    <source>
        <dbReference type="Proteomes" id="UP001199795"/>
    </source>
</evidence>